<dbReference type="GO" id="GO:0015643">
    <property type="term" value="F:toxic substance binding"/>
    <property type="evidence" value="ECO:0007669"/>
    <property type="project" value="InterPro"/>
</dbReference>
<comment type="caution">
    <text evidence="3">The sequence shown here is derived from an EMBL/GenBank/DDBJ whole genome shotgun (WGS) entry which is preliminary data.</text>
</comment>
<reference evidence="3 4" key="1">
    <citation type="submission" date="2019-05" db="EMBL/GenBank/DDBJ databases">
        <title>Pseudomonas sp. SC006 isolated from lettuce that can produce HBGAs.</title>
        <authorList>
            <person name="Wang D."/>
            <person name="Liao N."/>
            <person name="Liu D."/>
            <person name="Zhang Z."/>
            <person name="Zou S."/>
        </authorList>
    </citation>
    <scope>NUCLEOTIDE SEQUENCE [LARGE SCALE GENOMIC DNA]</scope>
    <source>
        <strain evidence="3 4">SC006</strain>
    </source>
</reference>
<comment type="similarity">
    <text evidence="1">Belongs to the colicins ColE2/ColE8/ColE9 and pyocins S1/S2 family.</text>
</comment>
<sequence length="83" mass="9594">MKQSISEFTEQEFLDFVKKICNADFPSEELLDQAVEIFENVSEHPAKSDLIYYSNDGEHTPEVIVEKVKSWRLANNKTGFKPL</sequence>
<dbReference type="AlphaFoldDB" id="A0A5R8ZG24"/>
<evidence type="ECO:0000313" key="4">
    <source>
        <dbReference type="Proteomes" id="UP000309819"/>
    </source>
</evidence>
<dbReference type="CDD" id="cd16363">
    <property type="entry name" value="Col_Im_like"/>
    <property type="match status" value="1"/>
</dbReference>
<dbReference type="Pfam" id="PF01320">
    <property type="entry name" value="Colicin_Pyocin"/>
    <property type="match status" value="1"/>
</dbReference>
<dbReference type="OrthoDB" id="6810874at2"/>
<name>A0A5R8ZG24_9PSED</name>
<gene>
    <name evidence="3" type="ORF">FEM01_00645</name>
</gene>
<accession>A0A5R8ZG24</accession>
<dbReference type="Gene3D" id="1.10.1200.20">
    <property type="entry name" value="Colicin E immunity protein"/>
    <property type="match status" value="1"/>
</dbReference>
<dbReference type="InterPro" id="IPR000290">
    <property type="entry name" value="Colicin_pyocin"/>
</dbReference>
<protein>
    <submittedName>
        <fullName evidence="3">Bacteriocin immunity protein</fullName>
    </submittedName>
</protein>
<dbReference type="InterPro" id="IPR035900">
    <property type="entry name" value="Colicin_E_sf"/>
</dbReference>
<proteinExistence type="inferred from homology"/>
<evidence type="ECO:0000256" key="2">
    <source>
        <dbReference type="ARBA" id="ARBA00023025"/>
    </source>
</evidence>
<dbReference type="SUPFAM" id="SSF47345">
    <property type="entry name" value="Colicin E immunity proteins"/>
    <property type="match status" value="1"/>
</dbReference>
<dbReference type="RefSeq" id="WP_138217358.1">
    <property type="nucleotide sequence ID" value="NZ_VAUO01000001.1"/>
</dbReference>
<dbReference type="Proteomes" id="UP000309819">
    <property type="component" value="Unassembled WGS sequence"/>
</dbReference>
<evidence type="ECO:0000313" key="3">
    <source>
        <dbReference type="EMBL" id="TLP64718.1"/>
    </source>
</evidence>
<organism evidence="3 4">
    <name type="scientific">Pseudomonas mosselii</name>
    <dbReference type="NCBI Taxonomy" id="78327"/>
    <lineage>
        <taxon>Bacteria</taxon>
        <taxon>Pseudomonadati</taxon>
        <taxon>Pseudomonadota</taxon>
        <taxon>Gammaproteobacteria</taxon>
        <taxon>Pseudomonadales</taxon>
        <taxon>Pseudomonadaceae</taxon>
        <taxon>Pseudomonas</taxon>
    </lineage>
</organism>
<evidence type="ECO:0000256" key="1">
    <source>
        <dbReference type="ARBA" id="ARBA00009346"/>
    </source>
</evidence>
<dbReference type="EMBL" id="VAUO01000001">
    <property type="protein sequence ID" value="TLP64718.1"/>
    <property type="molecule type" value="Genomic_DNA"/>
</dbReference>
<keyword evidence="2" id="KW-0079">Bacteriocin immunity</keyword>
<keyword evidence="4" id="KW-1185">Reference proteome</keyword>
<dbReference type="GO" id="GO:0030153">
    <property type="term" value="P:bacteriocin immunity"/>
    <property type="evidence" value="ECO:0007669"/>
    <property type="project" value="UniProtKB-KW"/>
</dbReference>
<dbReference type="PRINTS" id="PR01299">
    <property type="entry name" value="PYOCIN"/>
</dbReference>